<name>R0LDU0_ANAPL</name>
<dbReference type="Proteomes" id="UP000296049">
    <property type="component" value="Unassembled WGS sequence"/>
</dbReference>
<evidence type="ECO:0000313" key="2">
    <source>
        <dbReference type="EMBL" id="EOA98417.1"/>
    </source>
</evidence>
<dbReference type="AlphaFoldDB" id="R0LDU0"/>
<accession>R0LDU0</accession>
<sequence length="234" mass="26256">MIYIRQFLEAWDPTYLVNVKLFELGIQHRHDQSCHVLSKKLISILPSYITEEGKTEQHIKKHIKCRTYTADPMQGIWMQASNAQLPRHTAQLCRQTCGAKQAKSPEVMCLDTTGAHLRASTSGQLMQSESGHKRDKLVPRQQDRQVTLEHIPALFTSHPTWPDPKAPGPATDAAGLGISLQPWALREGTQPVPRGGSARGKAKWSPRELQTSQPLFPLRPVLLPAIWSSHKQSQ</sequence>
<gene>
    <name evidence="2" type="ORF">Anapl_08817</name>
</gene>
<evidence type="ECO:0000313" key="3">
    <source>
        <dbReference type="Proteomes" id="UP000296049"/>
    </source>
</evidence>
<protein>
    <submittedName>
        <fullName evidence="2">Uncharacterized protein</fullName>
    </submittedName>
</protein>
<feature type="region of interest" description="Disordered" evidence="1">
    <location>
        <begin position="187"/>
        <end position="211"/>
    </location>
</feature>
<keyword evidence="3" id="KW-1185">Reference proteome</keyword>
<proteinExistence type="predicted"/>
<evidence type="ECO:0000256" key="1">
    <source>
        <dbReference type="SAM" id="MobiDB-lite"/>
    </source>
</evidence>
<feature type="region of interest" description="Disordered" evidence="1">
    <location>
        <begin position="155"/>
        <end position="175"/>
    </location>
</feature>
<dbReference type="EMBL" id="KB743509">
    <property type="protein sequence ID" value="EOA98417.1"/>
    <property type="molecule type" value="Genomic_DNA"/>
</dbReference>
<organism evidence="2 3">
    <name type="scientific">Anas platyrhynchos</name>
    <name type="common">Mallard</name>
    <name type="synonym">Anas boschas</name>
    <dbReference type="NCBI Taxonomy" id="8839"/>
    <lineage>
        <taxon>Eukaryota</taxon>
        <taxon>Metazoa</taxon>
        <taxon>Chordata</taxon>
        <taxon>Craniata</taxon>
        <taxon>Vertebrata</taxon>
        <taxon>Euteleostomi</taxon>
        <taxon>Archelosauria</taxon>
        <taxon>Archosauria</taxon>
        <taxon>Dinosauria</taxon>
        <taxon>Saurischia</taxon>
        <taxon>Theropoda</taxon>
        <taxon>Coelurosauria</taxon>
        <taxon>Aves</taxon>
        <taxon>Neognathae</taxon>
        <taxon>Galloanserae</taxon>
        <taxon>Anseriformes</taxon>
        <taxon>Anatidae</taxon>
        <taxon>Anatinae</taxon>
        <taxon>Anas</taxon>
    </lineage>
</organism>
<reference evidence="3" key="1">
    <citation type="journal article" date="2013" name="Nat. Genet.">
        <title>The duck genome and transcriptome provide insight into an avian influenza virus reservoir species.</title>
        <authorList>
            <person name="Huang Y."/>
            <person name="Li Y."/>
            <person name="Burt D.W."/>
            <person name="Chen H."/>
            <person name="Zhang Y."/>
            <person name="Qian W."/>
            <person name="Kim H."/>
            <person name="Gan S."/>
            <person name="Zhao Y."/>
            <person name="Li J."/>
            <person name="Yi K."/>
            <person name="Feng H."/>
            <person name="Zhu P."/>
            <person name="Li B."/>
            <person name="Liu Q."/>
            <person name="Fairley S."/>
            <person name="Magor K.E."/>
            <person name="Du Z."/>
            <person name="Hu X."/>
            <person name="Goodman L."/>
            <person name="Tafer H."/>
            <person name="Vignal A."/>
            <person name="Lee T."/>
            <person name="Kim K.W."/>
            <person name="Sheng Z."/>
            <person name="An Y."/>
            <person name="Searle S."/>
            <person name="Herrero J."/>
            <person name="Groenen M.A."/>
            <person name="Crooijmans R.P."/>
            <person name="Faraut T."/>
            <person name="Cai Q."/>
            <person name="Webster R.G."/>
            <person name="Aldridge J.R."/>
            <person name="Warren W.C."/>
            <person name="Bartschat S."/>
            <person name="Kehr S."/>
            <person name="Marz M."/>
            <person name="Stadler P.F."/>
            <person name="Smith J."/>
            <person name="Kraus R.H."/>
            <person name="Zhao Y."/>
            <person name="Ren L."/>
            <person name="Fei J."/>
            <person name="Morisson M."/>
            <person name="Kaiser P."/>
            <person name="Griffin D.K."/>
            <person name="Rao M."/>
            <person name="Pitel F."/>
            <person name="Wang J."/>
            <person name="Li N."/>
        </authorList>
    </citation>
    <scope>NUCLEOTIDE SEQUENCE [LARGE SCALE GENOMIC DNA]</scope>
</reference>